<keyword evidence="1" id="KW-0378">Hydrolase</keyword>
<accession>A0A382V0W0</accession>
<name>A0A382V0W0_9ZZZZ</name>
<evidence type="ECO:0000256" key="1">
    <source>
        <dbReference type="ARBA" id="ARBA00022801"/>
    </source>
</evidence>
<dbReference type="EMBL" id="UINC01148266">
    <property type="protein sequence ID" value="SVD40057.1"/>
    <property type="molecule type" value="Genomic_DNA"/>
</dbReference>
<evidence type="ECO:0000313" key="3">
    <source>
        <dbReference type="EMBL" id="SVD40057.1"/>
    </source>
</evidence>
<dbReference type="PROSITE" id="PS00759">
    <property type="entry name" value="ARGE_DAPE_CPG2_2"/>
    <property type="match status" value="1"/>
</dbReference>
<dbReference type="InterPro" id="IPR002933">
    <property type="entry name" value="Peptidase_M20"/>
</dbReference>
<dbReference type="InterPro" id="IPR001261">
    <property type="entry name" value="ArgE/DapE_CS"/>
</dbReference>
<dbReference type="Pfam" id="PF01546">
    <property type="entry name" value="Peptidase_M20"/>
    <property type="match status" value="1"/>
</dbReference>
<dbReference type="Gene3D" id="3.40.630.10">
    <property type="entry name" value="Zn peptidases"/>
    <property type="match status" value="1"/>
</dbReference>
<keyword evidence="2" id="KW-0862">Zinc</keyword>
<dbReference type="AlphaFoldDB" id="A0A382V0W0"/>
<feature type="non-terminal residue" evidence="3">
    <location>
        <position position="163"/>
    </location>
</feature>
<sequence>MTKLKSALDLTQELIRFNTINPPGNEKPCADYLGEILESAGFFVSYHDFAEDRTSLVARAGDGSKPPLCFTGHIDTVPLGAMKWSKDPLAAHIEDNRLYGRGSSDMKSGVAAFVFAMVELMPHLKNTPGVVLVITAGEETGCEGAFELVKQGDVLGEAGAIIV</sequence>
<proteinExistence type="predicted"/>
<dbReference type="InterPro" id="IPR050072">
    <property type="entry name" value="Peptidase_M20A"/>
</dbReference>
<dbReference type="GO" id="GO:0016787">
    <property type="term" value="F:hydrolase activity"/>
    <property type="evidence" value="ECO:0007669"/>
    <property type="project" value="UniProtKB-KW"/>
</dbReference>
<reference evidence="3" key="1">
    <citation type="submission" date="2018-05" db="EMBL/GenBank/DDBJ databases">
        <authorList>
            <person name="Lanie J.A."/>
            <person name="Ng W.-L."/>
            <person name="Kazmierczak K.M."/>
            <person name="Andrzejewski T.M."/>
            <person name="Davidsen T.M."/>
            <person name="Wayne K.J."/>
            <person name="Tettelin H."/>
            <person name="Glass J.I."/>
            <person name="Rusch D."/>
            <person name="Podicherti R."/>
            <person name="Tsui H.-C.T."/>
            <person name="Winkler M.E."/>
        </authorList>
    </citation>
    <scope>NUCLEOTIDE SEQUENCE</scope>
</reference>
<dbReference type="PANTHER" id="PTHR43808">
    <property type="entry name" value="ACETYLORNITHINE DEACETYLASE"/>
    <property type="match status" value="1"/>
</dbReference>
<evidence type="ECO:0008006" key="4">
    <source>
        <dbReference type="Google" id="ProtNLM"/>
    </source>
</evidence>
<organism evidence="3">
    <name type="scientific">marine metagenome</name>
    <dbReference type="NCBI Taxonomy" id="408172"/>
    <lineage>
        <taxon>unclassified sequences</taxon>
        <taxon>metagenomes</taxon>
        <taxon>ecological metagenomes</taxon>
    </lineage>
</organism>
<protein>
    <recommendedName>
        <fullName evidence="4">Peptidase M20 dimerisation domain-containing protein</fullName>
    </recommendedName>
</protein>
<dbReference type="SUPFAM" id="SSF53187">
    <property type="entry name" value="Zn-dependent exopeptidases"/>
    <property type="match status" value="1"/>
</dbReference>
<dbReference type="PANTHER" id="PTHR43808:SF32">
    <property type="entry name" value="ARGE_DAPE-RELATED DEACYLASE"/>
    <property type="match status" value="1"/>
</dbReference>
<gene>
    <name evidence="3" type="ORF">METZ01_LOCUS392911</name>
</gene>
<evidence type="ECO:0000256" key="2">
    <source>
        <dbReference type="ARBA" id="ARBA00022833"/>
    </source>
</evidence>